<dbReference type="Proteomes" id="UP000002376">
    <property type="component" value="Chromosome"/>
</dbReference>
<dbReference type="GO" id="GO:0009007">
    <property type="term" value="F:site-specific DNA-methyltransferase (adenine-specific) activity"/>
    <property type="evidence" value="ECO:0007669"/>
    <property type="project" value="UniProtKB-EC"/>
</dbReference>
<dbReference type="GO" id="GO:0032259">
    <property type="term" value="P:methylation"/>
    <property type="evidence" value="ECO:0007669"/>
    <property type="project" value="UniProtKB-KW"/>
</dbReference>
<keyword evidence="8" id="KW-1185">Reference proteome</keyword>
<dbReference type="Gene3D" id="3.40.50.150">
    <property type="entry name" value="Vaccinia Virus protein VP39"/>
    <property type="match status" value="1"/>
</dbReference>
<dbReference type="KEGG" id="tag:Tagg_0886"/>
<sequence>MVLAPKREIQVEARIRRIFEKFVNQKFNNVTITGVEEQYDVGDGRKADIAVLKDDGKPLLIIETKKKYEAGGYRVERLFMPTSEEVVGQAVAYAAILKSRGIYVPFVAAANESQLALFMVPENIEQLVNWEAIRRREYGRVIRDFYDYKNKYRLQYKPHSFSEEFFKELLEFVTRKYIEYINKEYRPEEEKPDRYWEVIELLRSFVDFIAPFVERAIAPTGNFRKEIAEKLEEHARRTGYAPTPSQLAREMAYVILNKVVFYKVLERYYEIPKLELLYKRGVVKTCSEYLKRLREYFDKAVEATRDFQAVFETGIYDEVDLVENEEVLKAIDWLINYLEEHRIEKLGDVVGFIYEDLIPGEERHQLGQFYTPRPIAELIVKWCVRSPDDRVLDPGCGSGTFLVEAYKRLAELKLKKPWSEIKHVPGDVHRQILRQLHGVDLNEFPAHLTAMNLAMKNVRAPSPEMYVFVRDYFTIMPGHQVLTPYKVRTVEGEKPVEVVFKDFDAVVGNPPYTPWNQIPEETREIILELYGKVLRNYNLRKFVTGGALPGIFVPWIVHSAKFLREGGRLGMIISDSWLGTQYGVGFVKYLADNFKVVAIIDLAERVFKAPLIGTCIILLEKTSNKNERDDNSIVFVYLKKQYDVDTILRIIESARKGKVEPREGVVISVIKQGELYRRLERGEVKPITLFFNVEGILNVIASTGKVARLSDFFQPSEGNTGWSVYASMRGRGAGVGGEKFYYLDESKVRQFNLDKYIGTYLKPLVSSPERLNFFTFTAEDWEKKREYMFIANAPFTQLPPEIQKYIRLGETSILLTKGPNKGKPVSESPVAKERKRLRSVNVLGKSITFYDWYDLGGVVNAPIYVARGTRYWIRFVLARFQSALDDRILALIPRQGVQFDEAELKALLAYLNSTFAQIQAEVMGRTAGGVAILELDVKPLSSFLVLDVKKLPRGDVERLAQLFDRLEAEARRLGGADVIENVFGSELAKELTGGSGVKQGLEGLFNTVIREIDLEVARILGLEGLVETIRATVLELAKRRLSRAGEANREAIKGSEELPKLEKPRKKRSEETEAKGKMKSLTEFMKEGKEALGEK</sequence>
<keyword evidence="2" id="KW-0808">Transferase</keyword>
<dbReference type="SUPFAM" id="SSF53335">
    <property type="entry name" value="S-adenosyl-L-methionine-dependent methyltransferases"/>
    <property type="match status" value="1"/>
</dbReference>
<dbReference type="PROSITE" id="PS00092">
    <property type="entry name" value="N6_MTASE"/>
    <property type="match status" value="1"/>
</dbReference>
<evidence type="ECO:0000256" key="3">
    <source>
        <dbReference type="ARBA" id="ARBA00022691"/>
    </source>
</evidence>
<evidence type="ECO:0000256" key="1">
    <source>
        <dbReference type="ARBA" id="ARBA00022603"/>
    </source>
</evidence>
<dbReference type="EMBL" id="CP001939">
    <property type="protein sequence ID" value="ADG91158.1"/>
    <property type="molecule type" value="Genomic_DNA"/>
</dbReference>
<dbReference type="GO" id="GO:0003677">
    <property type="term" value="F:DNA binding"/>
    <property type="evidence" value="ECO:0007669"/>
    <property type="project" value="InterPro"/>
</dbReference>
<dbReference type="eggNOG" id="arCOG02632">
    <property type="taxonomic scope" value="Archaea"/>
</dbReference>
<reference evidence="8" key="2">
    <citation type="journal article" date="2010" name="Stand. Genomic Sci.">
        <title>Complete genome sequence of Thermosphaera aggregans type strain (M11TLT).</title>
        <authorList>
            <person name="Spring S."/>
            <person name="Rachel R."/>
            <person name="Lapidus A."/>
            <person name="Davenport K."/>
            <person name="Tice H."/>
            <person name="Copeland A."/>
            <person name="Cheng J.-F."/>
            <person name="Lucas S."/>
            <person name="Chen F."/>
            <person name="Nolan M."/>
            <person name="Bruce D."/>
            <person name="Goodwin L."/>
            <person name="Pitluck S."/>
            <person name="Ivanova N."/>
            <person name="Mavromatis K."/>
            <person name="Ovchinnikova G."/>
            <person name="Pati A."/>
            <person name="Chen A."/>
            <person name="Palaniappan K."/>
            <person name="Land M."/>
            <person name="Hauser L."/>
            <person name="Chang Y.-J."/>
            <person name="Jeffries C.C."/>
            <person name="Brettin T."/>
            <person name="Detter J.C."/>
            <person name="Tapia R."/>
            <person name="Han C."/>
            <person name="Heimerl T."/>
            <person name="Weikl F."/>
            <person name="Brambilla E."/>
            <person name="Goker M."/>
            <person name="Bristow J."/>
            <person name="Eisen J.A."/>
            <person name="Markowitz V."/>
            <person name="Hugenholtz P."/>
            <person name="Kyrpides N.C."/>
            <person name="Klenk H.-P."/>
        </authorList>
    </citation>
    <scope>NUCLEOTIDE SEQUENCE [LARGE SCALE GENOMIC DNA]</scope>
    <source>
        <strain evidence="8">DSM 11486 / M11TL</strain>
    </source>
</reference>
<feature type="region of interest" description="Disordered" evidence="5">
    <location>
        <begin position="1048"/>
        <end position="1095"/>
    </location>
</feature>
<dbReference type="Pfam" id="PF02384">
    <property type="entry name" value="N6_Mtase"/>
    <property type="match status" value="1"/>
</dbReference>
<organism evidence="7 8">
    <name type="scientific">Thermosphaera aggregans (strain DSM 11486 / M11TL)</name>
    <dbReference type="NCBI Taxonomy" id="633148"/>
    <lineage>
        <taxon>Archaea</taxon>
        <taxon>Thermoproteota</taxon>
        <taxon>Thermoprotei</taxon>
        <taxon>Desulfurococcales</taxon>
        <taxon>Desulfurococcaceae</taxon>
        <taxon>Thermosphaera</taxon>
    </lineage>
</organism>
<keyword evidence="1 7" id="KW-0489">Methyltransferase</keyword>
<dbReference type="AlphaFoldDB" id="D5U208"/>
<evidence type="ECO:0000313" key="7">
    <source>
        <dbReference type="EMBL" id="ADG91158.1"/>
    </source>
</evidence>
<dbReference type="GO" id="GO:0009307">
    <property type="term" value="P:DNA restriction-modification system"/>
    <property type="evidence" value="ECO:0007669"/>
    <property type="project" value="UniProtKB-KW"/>
</dbReference>
<feature type="compositionally biased region" description="Basic and acidic residues" evidence="5">
    <location>
        <begin position="1084"/>
        <end position="1095"/>
    </location>
</feature>
<dbReference type="InterPro" id="IPR003356">
    <property type="entry name" value="DNA_methylase_A-5"/>
</dbReference>
<dbReference type="STRING" id="633148.Tagg_0886"/>
<evidence type="ECO:0000259" key="6">
    <source>
        <dbReference type="Pfam" id="PF02384"/>
    </source>
</evidence>
<dbReference type="GO" id="GO:0008170">
    <property type="term" value="F:N-methyltransferase activity"/>
    <property type="evidence" value="ECO:0007669"/>
    <property type="project" value="InterPro"/>
</dbReference>
<dbReference type="InterPro" id="IPR002052">
    <property type="entry name" value="DNA_methylase_N6_adenine_CS"/>
</dbReference>
<keyword evidence="4" id="KW-0680">Restriction system</keyword>
<dbReference type="HOGENOM" id="CLU_283964_0_0_2"/>
<reference evidence="7 8" key="1">
    <citation type="journal article" date="2010" name="Stand. Genomic Sci.">
        <title>Complete genome sequence of Thermosphaera aggregans type strain (M11TL).</title>
        <authorList>
            <person name="Spring S."/>
            <person name="Rachel R."/>
            <person name="Lapidus A."/>
            <person name="Davenport K."/>
            <person name="Tice H."/>
            <person name="Copeland A."/>
            <person name="Cheng J.F."/>
            <person name="Lucas S."/>
            <person name="Chen F."/>
            <person name="Nolan M."/>
            <person name="Bruce D."/>
            <person name="Goodwin L."/>
            <person name="Pitluck S."/>
            <person name="Ivanova N."/>
            <person name="Mavromatis K."/>
            <person name="Ovchinnikova G."/>
            <person name="Pati A."/>
            <person name="Chen A."/>
            <person name="Palaniappan K."/>
            <person name="Land M."/>
            <person name="Hauser L."/>
            <person name="Chang Y.J."/>
            <person name="Jeffries C.C."/>
            <person name="Brettin T."/>
            <person name="Detter J.C."/>
            <person name="Tapia R."/>
            <person name="Han C."/>
            <person name="Heimerl T."/>
            <person name="Weikl F."/>
            <person name="Brambilla E."/>
            <person name="Goker M."/>
            <person name="Bristow J."/>
            <person name="Eisen J.A."/>
            <person name="Markowitz V."/>
            <person name="Hugenholtz P."/>
            <person name="Kyrpides N.C."/>
            <person name="Klenk H.P."/>
        </authorList>
    </citation>
    <scope>NUCLEOTIDE SEQUENCE [LARGE SCALE GENOMIC DNA]</scope>
    <source>
        <strain evidence="8">DSM 11486 / M11TL</strain>
    </source>
</reference>
<dbReference type="PRINTS" id="PR00507">
    <property type="entry name" value="N12N6MTFRASE"/>
</dbReference>
<accession>D5U208</accession>
<evidence type="ECO:0000256" key="2">
    <source>
        <dbReference type="ARBA" id="ARBA00022679"/>
    </source>
</evidence>
<evidence type="ECO:0000256" key="5">
    <source>
        <dbReference type="SAM" id="MobiDB-lite"/>
    </source>
</evidence>
<feature type="domain" description="DNA methylase adenine-specific" evidence="6">
    <location>
        <begin position="348"/>
        <end position="645"/>
    </location>
</feature>
<dbReference type="OrthoDB" id="46249at2157"/>
<name>D5U208_THEAM</name>
<dbReference type="InterPro" id="IPR029063">
    <property type="entry name" value="SAM-dependent_MTases_sf"/>
</dbReference>
<evidence type="ECO:0000256" key="4">
    <source>
        <dbReference type="ARBA" id="ARBA00022747"/>
    </source>
</evidence>
<dbReference type="GeneID" id="9165903"/>
<gene>
    <name evidence="7" type="ordered locus">Tagg_0886</name>
</gene>
<dbReference type="InterPro" id="IPR050953">
    <property type="entry name" value="N4_N6_ade-DNA_methylase"/>
</dbReference>
<evidence type="ECO:0000313" key="8">
    <source>
        <dbReference type="Proteomes" id="UP000002376"/>
    </source>
</evidence>
<keyword evidence="3" id="KW-0949">S-adenosyl-L-methionine</keyword>
<proteinExistence type="predicted"/>
<reference key="3">
    <citation type="submission" date="2010-02" db="EMBL/GenBank/DDBJ databases">
        <title>Complete genome sequence of Thermosphaera aggregans type strain (M11TL).</title>
        <authorList>
            <consortium name="US DOE Joint Genome Institute (JGI-PGF)"/>
            <person name="Spring S."/>
            <person name="Lapidus A."/>
            <person name="Munk C."/>
            <person name="Schroeder M."/>
            <person name="Glavina Del Rio T."/>
            <person name="Tice H."/>
            <person name="Copeland A."/>
            <person name="Cheng J.-F."/>
            <person name="Lucas S."/>
            <person name="Chen F."/>
            <person name="Nolan M."/>
            <person name="Bruce D."/>
            <person name="Goodwin L."/>
            <person name="Pitluck S."/>
            <person name="Ivanova N."/>
            <person name="Mavromatis K."/>
            <person name="Ovchinnikova G."/>
            <person name="Pati A."/>
            <person name="Chen A."/>
            <person name="Palaniappan K."/>
            <person name="Land M."/>
            <person name="Hauser L."/>
            <person name="Chang Y.-J."/>
            <person name="Jeffries C.C."/>
            <person name="Brettin T."/>
            <person name="Detter J.C."/>
            <person name="Tapia R."/>
            <person name="Han C."/>
            <person name="Chain P."/>
            <person name="Heimerl T."/>
            <person name="Weik F."/>
            <person name="Goker M."/>
            <person name="Rachel R."/>
            <person name="Bristow J."/>
            <person name="Eisen J.A."/>
            <person name="Markowitz V."/>
            <person name="Hugenholtz P."/>
            <person name="Kyrpides N.C."/>
            <person name="Klenk H.-P."/>
        </authorList>
    </citation>
    <scope>NUCLEOTIDE SEQUENCE</scope>
    <source>
        <strain>DSM 11486</strain>
    </source>
</reference>
<dbReference type="RefSeq" id="WP_013129751.1">
    <property type="nucleotide sequence ID" value="NC_014160.1"/>
</dbReference>
<feature type="compositionally biased region" description="Basic and acidic residues" evidence="5">
    <location>
        <begin position="1048"/>
        <end position="1076"/>
    </location>
</feature>
<dbReference type="PANTHER" id="PTHR33841">
    <property type="entry name" value="DNA METHYLTRANSFERASE YEEA-RELATED"/>
    <property type="match status" value="1"/>
</dbReference>
<protein>
    <submittedName>
        <fullName evidence="7">N-6 DNA methylase</fullName>
    </submittedName>
</protein>
<dbReference type="PANTHER" id="PTHR33841:SF5">
    <property type="entry name" value="DNA METHYLASE (MODIFICATION METHYLASE) (METHYLTRANSFERASE)-RELATED"/>
    <property type="match status" value="1"/>
</dbReference>